<feature type="compositionally biased region" description="Basic and acidic residues" evidence="1">
    <location>
        <begin position="1286"/>
        <end position="1308"/>
    </location>
</feature>
<feature type="region of interest" description="Disordered" evidence="1">
    <location>
        <begin position="1"/>
        <end position="22"/>
    </location>
</feature>
<feature type="compositionally biased region" description="Gly residues" evidence="1">
    <location>
        <begin position="1814"/>
        <end position="1828"/>
    </location>
</feature>
<dbReference type="Pfam" id="PF20566">
    <property type="entry name" value="Eap1"/>
    <property type="match status" value="1"/>
</dbReference>
<feature type="compositionally biased region" description="Pro residues" evidence="1">
    <location>
        <begin position="1750"/>
        <end position="1769"/>
    </location>
</feature>
<dbReference type="InterPro" id="IPR039844">
    <property type="entry name" value="URB1"/>
</dbReference>
<feature type="domain" description="URB1 central HEAT repeat" evidence="4">
    <location>
        <begin position="630"/>
        <end position="817"/>
    </location>
</feature>
<dbReference type="GO" id="GO:0005730">
    <property type="term" value="C:nucleolus"/>
    <property type="evidence" value="ECO:0007669"/>
    <property type="project" value="TreeGrafter"/>
</dbReference>
<dbReference type="PANTHER" id="PTHR13500">
    <property type="entry name" value="NUCLEOLAR PRERIBOSOMAL-ASSOCIATED PROTEIN 1"/>
    <property type="match status" value="1"/>
</dbReference>
<gene>
    <name evidence="5" type="ORF">EPUS_07491</name>
</gene>
<feature type="compositionally biased region" description="Basic and acidic residues" evidence="1">
    <location>
        <begin position="1193"/>
        <end position="1279"/>
    </location>
</feature>
<evidence type="ECO:0000313" key="6">
    <source>
        <dbReference type="Proteomes" id="UP000019373"/>
    </source>
</evidence>
<evidence type="ECO:0000313" key="5">
    <source>
        <dbReference type="EMBL" id="ERF72698.1"/>
    </source>
</evidence>
<dbReference type="Pfam" id="PF26140">
    <property type="entry name" value="HEAT_URB1"/>
    <property type="match status" value="1"/>
</dbReference>
<name>U1GKI1_ENDPU</name>
<sequence length="1828" mass="204150">MDDVVEARTKTKRRRLNKDDPAHPILSASDLHHLLTTEQSSQSDMKIAVKQFEEFLNAIRTSEHNEDRAKKLQILKIYSEEQVPSNQQVKIFPDIFSIWFSALETNNESMLSSLPSVLALYINTISSHLQFRAIGLSLCKCFLLEAKYRRLIDRGLTATKTKEHLISPCLRLLTEIVSFDGGEVATLLHSKQDTTFRRLEVFLDQRSLHHDGTEDARQKPTLRHIAQGYLLANLKFQSASAKADIIAQGKILRSCLQGLRNDPADIICDTLNVLENEIVRSPTLTRGIKSRLFNSSNLSSLANLYSVQDAVNEKAPGRSVREQVDVLLRLVCTQQELGILLPQNGWYPLGSNPDRNLAIATDPDKIDVTVAPFPGSNHKDRFAVRNGVLSTFILSLRPERDKLQASLLLDIFRAAPELVADYFSKKSNFIAEPKDTSEWLGQSAFLFSVIQLPVPAYCGSQDIYPSSPPPSSVVVESILPRPLDRTNTTRSLNLNHEVITLFAVRAVTVAFQKLRRVLQIYHAASIHIAAWKQSASDLLSAFSRRCPLAKDVVSTFQRTSKSDEQLRGCIIELLANYYQVLPHLVLLEKFDTSMILIDAIKRVADDVHDQSLRSSRFSELEYLLKIAQMSPDTRWWQQPDSLRYSAFISILEAVLQADDHSIHAISSIKHLLGRIATEDGLVRDMKTFDSLMISLTAGQDWRASHKTFLFFDNCACRIARQPVHYEDLAAEMKGSGSAICLLPFCVLEQWPFVTENEDLDDQKNIAEWISRLLALLIHAGEDRDVMQQIHSQILGSAKDRALRKILTKAYQMMTKERVVELQPELIGEAADVSDTLSDNGASTARVAPMVTFEPLPSRLESMEGLERLNREDIEEVVANGRLGQLCRTLSSGVEETRRQGFMTLQGVIKQIELSSYSEKGPLFVLMGEFAETAKLAGLSTPFASIFTEFAAEAVEILSLPSHFMYGKINKLLQKGPAWNLSKFATYWTEKILLCEPEDDNGHLPETTWLLNLLLRGLRDDQDMEVYRRSKIFERVLAFCGSKSCSDTHRKQTLELIHRCIKLGGGLTLITRLGIENCAPQEQKQRGLAPSRGRLDDHTNQSEQSQRRPSLIDSHHITKRSSTAPEDIILGPPKTAFASANSRNAPRSSGADTSEEIPASTKRFSFHERLPRDRDIVDGEKKEGKYNGANNRRQARDDREDWQSSRQQRHYDQEEGDRGSRRNGDRDRPRWEKQSKDKDSEGGADTKRLSRDAGRREGRGRFEQPWFRGDKVQEGADEATKALSKQNEWRREKGSGRGSEWDRPSKAEQDPEWMDATGSNEPRPAHTQEEFQRWKEGMKAAAEGRDKIPERQEMIPQPEIKKPEPPPMPAFPEIADVESGMDKFFASYGERKTSSEQKPAEVKAHRKPRFAALFSPQPEDGLKDASLTNSAEMTRTSMMPTPEVAAAPVDANKADQEHFQRVLQMLAGRSSNNTPQSGAGPKPSKHTANPERPQRAPEEQQSILADILDERNQAKAQGILPEDRVSTGKSELLSPKPNETQPRVPREPTPNRDADLLLRLMQQSRIAQDSEPSQVPKPEASRSTTESLPLPGSISRQLPVDRTNNNPPTFFDDPAISQMHRPDQAAPLPRRESQQRRPTNGLTPAFFDEPFFNNLRQVNQQAMANADSGTTQPRAPTLPPGMQRPPGFEHIPAPLPGWQNPVARAMNSAYAPGPPLMQPPPHQQFPPQQRQRKYTGDGFGPGWPLGTVPPPPGFMGAPPPGPPPGFPNMPPLGSGVRGVVVGPAGQPFGEGGNGMLPRHVMEMLASGQRGDGREGGGGGGGGMPGAHYR</sequence>
<dbReference type="OrthoDB" id="72892at2759"/>
<feature type="compositionally biased region" description="Basic and acidic residues" evidence="1">
    <location>
        <begin position="1322"/>
        <end position="1363"/>
    </location>
</feature>
<dbReference type="RefSeq" id="XP_007801677.1">
    <property type="nucleotide sequence ID" value="XM_007803486.1"/>
</dbReference>
<feature type="compositionally biased region" description="Basic and acidic residues" evidence="1">
    <location>
        <begin position="1388"/>
        <end position="1402"/>
    </location>
</feature>
<evidence type="ECO:0000256" key="1">
    <source>
        <dbReference type="SAM" id="MobiDB-lite"/>
    </source>
</evidence>
<feature type="compositionally biased region" description="Polar residues" evidence="1">
    <location>
        <begin position="1560"/>
        <end position="1572"/>
    </location>
</feature>
<dbReference type="InterPro" id="IPR021714">
    <property type="entry name" value="URB1_N"/>
</dbReference>
<feature type="domain" description="URB1 C-terminal" evidence="3">
    <location>
        <begin position="885"/>
        <end position="1074"/>
    </location>
</feature>
<dbReference type="InterPro" id="IPR059018">
    <property type="entry name" value="HEAT_URB1"/>
</dbReference>
<evidence type="ECO:0000259" key="2">
    <source>
        <dbReference type="Pfam" id="PF11707"/>
    </source>
</evidence>
<feature type="compositionally biased region" description="Basic and acidic residues" evidence="1">
    <location>
        <begin position="1164"/>
        <end position="1184"/>
    </location>
</feature>
<feature type="compositionally biased region" description="Polar residues" evidence="1">
    <location>
        <begin position="1425"/>
        <end position="1438"/>
    </location>
</feature>
<dbReference type="Pfam" id="PF11707">
    <property type="entry name" value="Npa1"/>
    <property type="match status" value="1"/>
</dbReference>
<feature type="compositionally biased region" description="Basic and acidic residues" evidence="1">
    <location>
        <begin position="1543"/>
        <end position="1555"/>
    </location>
</feature>
<dbReference type="PANTHER" id="PTHR13500:SF0">
    <property type="entry name" value="NUCLEOLAR PRE-RIBOSOMAL-ASSOCIATED PROTEIN 1"/>
    <property type="match status" value="1"/>
</dbReference>
<dbReference type="GO" id="GO:0000463">
    <property type="term" value="P:maturation of LSU-rRNA from tricistronic rRNA transcript (SSU-rRNA, 5.8S rRNA, LSU-rRNA)"/>
    <property type="evidence" value="ECO:0007669"/>
    <property type="project" value="TreeGrafter"/>
</dbReference>
<reference evidence="6" key="1">
    <citation type="journal article" date="2014" name="BMC Genomics">
        <title>Genome characteristics reveal the impact of lichenization on lichen-forming fungus Endocarpon pusillum Hedwig (Verrucariales, Ascomycota).</title>
        <authorList>
            <person name="Wang Y.-Y."/>
            <person name="Liu B."/>
            <person name="Zhang X.-Y."/>
            <person name="Zhou Q.-M."/>
            <person name="Zhang T."/>
            <person name="Li H."/>
            <person name="Yu Y.-F."/>
            <person name="Zhang X.-L."/>
            <person name="Hao X.-Y."/>
            <person name="Wang M."/>
            <person name="Wang L."/>
            <person name="Wei J.-C."/>
        </authorList>
    </citation>
    <scope>NUCLEOTIDE SEQUENCE [LARGE SCALE GENOMIC DNA]</scope>
    <source>
        <strain evidence="6">Z07020 / HMAS-L-300199</strain>
    </source>
</reference>
<evidence type="ECO:0000259" key="4">
    <source>
        <dbReference type="Pfam" id="PF26140"/>
    </source>
</evidence>
<dbReference type="HOGENOM" id="CLU_237420_0_0_1"/>
<feature type="region of interest" description="Disordered" evidence="1">
    <location>
        <begin position="1080"/>
        <end position="1373"/>
    </location>
</feature>
<feature type="region of interest" description="Disordered" evidence="1">
    <location>
        <begin position="1806"/>
        <end position="1828"/>
    </location>
</feature>
<dbReference type="Proteomes" id="UP000019373">
    <property type="component" value="Unassembled WGS sequence"/>
</dbReference>
<feature type="region of interest" description="Disordered" evidence="1">
    <location>
        <begin position="1750"/>
        <end position="1770"/>
    </location>
</feature>
<feature type="region of interest" description="Disordered" evidence="1">
    <location>
        <begin position="1388"/>
        <end position="1642"/>
    </location>
</feature>
<proteinExistence type="predicted"/>
<organism evidence="5 6">
    <name type="scientific">Endocarpon pusillum (strain Z07020 / HMAS-L-300199)</name>
    <name type="common">Lichen-forming fungus</name>
    <dbReference type="NCBI Taxonomy" id="1263415"/>
    <lineage>
        <taxon>Eukaryota</taxon>
        <taxon>Fungi</taxon>
        <taxon>Dikarya</taxon>
        <taxon>Ascomycota</taxon>
        <taxon>Pezizomycotina</taxon>
        <taxon>Eurotiomycetes</taxon>
        <taxon>Chaetothyriomycetidae</taxon>
        <taxon>Verrucariales</taxon>
        <taxon>Verrucariaceae</taxon>
        <taxon>Endocarpon</taxon>
    </lineage>
</organism>
<evidence type="ECO:0000259" key="3">
    <source>
        <dbReference type="Pfam" id="PF16201"/>
    </source>
</evidence>
<dbReference type="EMBL" id="KE721054">
    <property type="protein sequence ID" value="ERF72698.1"/>
    <property type="molecule type" value="Genomic_DNA"/>
</dbReference>
<dbReference type="OMA" id="RARWHIF"/>
<dbReference type="Pfam" id="PF16201">
    <property type="entry name" value="NopRA1"/>
    <property type="match status" value="1"/>
</dbReference>
<dbReference type="GO" id="GO:0000466">
    <property type="term" value="P:maturation of 5.8S rRNA from tricistronic rRNA transcript (SSU-rRNA, 5.8S rRNA, LSU-rRNA)"/>
    <property type="evidence" value="ECO:0007669"/>
    <property type="project" value="TreeGrafter"/>
</dbReference>
<dbReference type="GeneID" id="19242373"/>
<feature type="compositionally biased region" description="Low complexity" evidence="1">
    <location>
        <begin position="1135"/>
        <end position="1148"/>
    </location>
</feature>
<dbReference type="eggNOG" id="KOG1791">
    <property type="taxonomic scope" value="Eukaryota"/>
</dbReference>
<protein>
    <submittedName>
        <fullName evidence="5">Uncharacterized protein</fullName>
    </submittedName>
</protein>
<accession>U1GKI1</accession>
<feature type="domain" description="URB1 N-terminal" evidence="2">
    <location>
        <begin position="93"/>
        <end position="441"/>
    </location>
</feature>
<keyword evidence="6" id="KW-1185">Reference proteome</keyword>
<dbReference type="InterPro" id="IPR046784">
    <property type="entry name" value="Eap1"/>
</dbReference>
<feature type="compositionally biased region" description="Basic and acidic residues" evidence="1">
    <location>
        <begin position="1487"/>
        <end position="1497"/>
    </location>
</feature>
<dbReference type="InterPro" id="IPR032436">
    <property type="entry name" value="URB1_C"/>
</dbReference>